<evidence type="ECO:0000256" key="1">
    <source>
        <dbReference type="SAM" id="SignalP"/>
    </source>
</evidence>
<dbReference type="InterPro" id="IPR013424">
    <property type="entry name" value="Ice-binding_C"/>
</dbReference>
<feature type="signal peptide" evidence="1">
    <location>
        <begin position="1"/>
        <end position="26"/>
    </location>
</feature>
<name>A0A5B9Q956_9BACT</name>
<feature type="chain" id="PRO_5022773918" description="Peptidase M10 metallopeptidase domain-containing protein" evidence="1">
    <location>
        <begin position="27"/>
        <end position="444"/>
    </location>
</feature>
<dbReference type="OrthoDB" id="8198236at2"/>
<dbReference type="EMBL" id="CP042913">
    <property type="protein sequence ID" value="QEG34105.1"/>
    <property type="molecule type" value="Genomic_DNA"/>
</dbReference>
<dbReference type="InterPro" id="IPR002105">
    <property type="entry name" value="Dockerin_1_rpt"/>
</dbReference>
<protein>
    <recommendedName>
        <fullName evidence="4">Peptidase M10 metallopeptidase domain-containing protein</fullName>
    </recommendedName>
</protein>
<dbReference type="RefSeq" id="WP_148072795.1">
    <property type="nucleotide sequence ID" value="NZ_CP042913.1"/>
</dbReference>
<dbReference type="AlphaFoldDB" id="A0A5B9Q956"/>
<dbReference type="Gene3D" id="1.10.1330.10">
    <property type="entry name" value="Dockerin domain"/>
    <property type="match status" value="1"/>
</dbReference>
<dbReference type="InterPro" id="IPR036439">
    <property type="entry name" value="Dockerin_dom_sf"/>
</dbReference>
<dbReference type="SUPFAM" id="SSF55486">
    <property type="entry name" value="Metalloproteases ('zincins'), catalytic domain"/>
    <property type="match status" value="1"/>
</dbReference>
<evidence type="ECO:0000313" key="2">
    <source>
        <dbReference type="EMBL" id="QEG34105.1"/>
    </source>
</evidence>
<reference evidence="2 3" key="1">
    <citation type="submission" date="2019-08" db="EMBL/GenBank/DDBJ databases">
        <title>Deep-cultivation of Planctomycetes and their phenomic and genomic characterization uncovers novel biology.</title>
        <authorList>
            <person name="Wiegand S."/>
            <person name="Jogler M."/>
            <person name="Boedeker C."/>
            <person name="Pinto D."/>
            <person name="Vollmers J."/>
            <person name="Rivas-Marin E."/>
            <person name="Kohn T."/>
            <person name="Peeters S.H."/>
            <person name="Heuer A."/>
            <person name="Rast P."/>
            <person name="Oberbeckmann S."/>
            <person name="Bunk B."/>
            <person name="Jeske O."/>
            <person name="Meyerdierks A."/>
            <person name="Storesund J.E."/>
            <person name="Kallscheuer N."/>
            <person name="Luecker S."/>
            <person name="Lage O.M."/>
            <person name="Pohl T."/>
            <person name="Merkel B.J."/>
            <person name="Hornburger P."/>
            <person name="Mueller R.-W."/>
            <person name="Bruemmer F."/>
            <person name="Labrenz M."/>
            <person name="Spormann A.M."/>
            <person name="Op den Camp H."/>
            <person name="Overmann J."/>
            <person name="Amann R."/>
            <person name="Jetten M.S.M."/>
            <person name="Mascher T."/>
            <person name="Medema M.H."/>
            <person name="Devos D.P."/>
            <person name="Kaster A.-K."/>
            <person name="Ovreas L."/>
            <person name="Rohde M."/>
            <person name="Galperin M.Y."/>
            <person name="Jogler C."/>
        </authorList>
    </citation>
    <scope>NUCLEOTIDE SEQUENCE [LARGE SCALE GENOMIC DNA]</scope>
    <source>
        <strain evidence="2 3">Pr1d</strain>
    </source>
</reference>
<evidence type="ECO:0000313" key="3">
    <source>
        <dbReference type="Proteomes" id="UP000323917"/>
    </source>
</evidence>
<evidence type="ECO:0008006" key="4">
    <source>
        <dbReference type="Google" id="ProtNLM"/>
    </source>
</evidence>
<dbReference type="GO" id="GO:0004553">
    <property type="term" value="F:hydrolase activity, hydrolyzing O-glycosyl compounds"/>
    <property type="evidence" value="ECO:0007669"/>
    <property type="project" value="InterPro"/>
</dbReference>
<proteinExistence type="predicted"/>
<dbReference type="Pfam" id="PF00404">
    <property type="entry name" value="Dockerin_1"/>
    <property type="match status" value="1"/>
</dbReference>
<gene>
    <name evidence="2" type="ORF">Pr1d_13770</name>
</gene>
<dbReference type="NCBIfam" id="TIGR02595">
    <property type="entry name" value="PEP_CTERM"/>
    <property type="match status" value="1"/>
</dbReference>
<dbReference type="KEGG" id="bgok:Pr1d_13770"/>
<dbReference type="GO" id="GO:0000272">
    <property type="term" value="P:polysaccharide catabolic process"/>
    <property type="evidence" value="ECO:0007669"/>
    <property type="project" value="InterPro"/>
</dbReference>
<organism evidence="2 3">
    <name type="scientific">Bythopirellula goksoeyrii</name>
    <dbReference type="NCBI Taxonomy" id="1400387"/>
    <lineage>
        <taxon>Bacteria</taxon>
        <taxon>Pseudomonadati</taxon>
        <taxon>Planctomycetota</taxon>
        <taxon>Planctomycetia</taxon>
        <taxon>Pirellulales</taxon>
        <taxon>Lacipirellulaceae</taxon>
        <taxon>Bythopirellula</taxon>
    </lineage>
</organism>
<sequence length="444" mass="46487" precursor="true">MLRNRVRIRAVYAAILAVSFAPQSEALTIDLQYPSSPLFSTLHDPVAKAAIDAAAFDLSTAVTTSLSAVTTDAYSGSSGGAEITFGFEFKYRDPLSNTDGHIIVPNATISSNVVNLFVGARNLTGNTLGVGSPGLVQLDYSQFSGGGTNPNGLPGAVSIAESKAQAAYKRGSGPVIGTAMGSATLGNVSADIDVDYGLAYGSISFDWDSNNNGVKDTDTQLSTYWHFDHTTAVAAGKNDLYSVALHEMLHTLGIGSSPTWDSKVSGTSWTGSQVQALTGSGANLIVPPTMMDPIGSHAASGLMSRRISDGAQQEVVIDPNITTGQRKSLTELDLAFLRDIGHTTVIPSFPSLPGDFNGDGDVDAGDLTTWRNYYAVNANGDADGDGDTDGRDFLHWQRNYTGTLSIAAVPEPNSLVLLLTLATALISLRRSGGRTISSRFGDHG</sequence>
<keyword evidence="1" id="KW-0732">Signal</keyword>
<keyword evidence="3" id="KW-1185">Reference proteome</keyword>
<dbReference type="PROSITE" id="PS00018">
    <property type="entry name" value="EF_HAND_1"/>
    <property type="match status" value="1"/>
</dbReference>
<dbReference type="Proteomes" id="UP000323917">
    <property type="component" value="Chromosome"/>
</dbReference>
<dbReference type="InterPro" id="IPR018247">
    <property type="entry name" value="EF_Hand_1_Ca_BS"/>
</dbReference>
<accession>A0A5B9Q956</accession>
<dbReference type="SUPFAM" id="SSF63446">
    <property type="entry name" value="Type I dockerin domain"/>
    <property type="match status" value="1"/>
</dbReference>